<keyword evidence="12 14" id="KW-0804">Transcription</keyword>
<keyword evidence="19" id="KW-1185">Reference proteome</keyword>
<evidence type="ECO:0000313" key="19">
    <source>
        <dbReference type="Proteomes" id="UP000001476"/>
    </source>
</evidence>
<keyword evidence="6 14" id="KW-0106">Calcium</keyword>
<evidence type="ECO:0000256" key="8">
    <source>
        <dbReference type="ARBA" id="ARBA00023012"/>
    </source>
</evidence>
<evidence type="ECO:0000256" key="13">
    <source>
        <dbReference type="ARBA" id="ARBA00024867"/>
    </source>
</evidence>
<name>C4Z0G4_LACE2</name>
<accession>C4Z0G4</accession>
<evidence type="ECO:0000256" key="4">
    <source>
        <dbReference type="ARBA" id="ARBA00022491"/>
    </source>
</evidence>
<dbReference type="GO" id="GO:0005829">
    <property type="term" value="C:cytosol"/>
    <property type="evidence" value="ECO:0007669"/>
    <property type="project" value="TreeGrafter"/>
</dbReference>
<organism evidence="18 19">
    <name type="scientific">Lachnospira eligens (strain ATCC 27750 / DSM 3376 / VPI C15-48 / C15-B4)</name>
    <name type="common">Eubacterium eligens</name>
    <dbReference type="NCBI Taxonomy" id="515620"/>
    <lineage>
        <taxon>Bacteria</taxon>
        <taxon>Bacillati</taxon>
        <taxon>Bacillota</taxon>
        <taxon>Clostridia</taxon>
        <taxon>Lachnospirales</taxon>
        <taxon>Lachnospiraceae</taxon>
        <taxon>Lachnospira</taxon>
    </lineage>
</organism>
<feature type="binding site" evidence="15">
    <location>
        <position position="103"/>
    </location>
    <ligand>
        <name>Ca(2+)</name>
        <dbReference type="ChEBI" id="CHEBI:29108"/>
    </ligand>
</feature>
<dbReference type="GO" id="GO:0032993">
    <property type="term" value="C:protein-DNA complex"/>
    <property type="evidence" value="ECO:0007669"/>
    <property type="project" value="TreeGrafter"/>
</dbReference>
<dbReference type="GO" id="GO:0003700">
    <property type="term" value="F:DNA-binding transcription factor activity"/>
    <property type="evidence" value="ECO:0007669"/>
    <property type="project" value="InterPro"/>
</dbReference>
<evidence type="ECO:0000256" key="15">
    <source>
        <dbReference type="PIRSR" id="PIRSR002937-1"/>
    </source>
</evidence>
<evidence type="ECO:0000256" key="3">
    <source>
        <dbReference type="ARBA" id="ARBA00022490"/>
    </source>
</evidence>
<dbReference type="SUPFAM" id="SSF52172">
    <property type="entry name" value="CheY-like"/>
    <property type="match status" value="1"/>
</dbReference>
<dbReference type="STRING" id="515620.EUBELI_01077"/>
<dbReference type="InterPro" id="IPR014879">
    <property type="entry name" value="Spo0A_C"/>
</dbReference>
<evidence type="ECO:0000256" key="10">
    <source>
        <dbReference type="ARBA" id="ARBA00023125"/>
    </source>
</evidence>
<keyword evidence="10 14" id="KW-0238">DNA-binding</keyword>
<dbReference type="PROSITE" id="PS50110">
    <property type="entry name" value="RESPONSE_REGULATORY"/>
    <property type="match status" value="1"/>
</dbReference>
<feature type="binding site" evidence="15">
    <location>
        <position position="58"/>
    </location>
    <ligand>
        <name>Ca(2+)</name>
        <dbReference type="ChEBI" id="CHEBI:29108"/>
    </ligand>
</feature>
<comment type="subcellular location">
    <subcellularLocation>
        <location evidence="1 14">Cytoplasm</location>
    </subcellularLocation>
</comment>
<feature type="modified residue" description="4-aspartylphosphate" evidence="16">
    <location>
        <position position="103"/>
    </location>
</feature>
<dbReference type="SUPFAM" id="SSF46894">
    <property type="entry name" value="C-terminal effector domain of the bipartite response regulators"/>
    <property type="match status" value="1"/>
</dbReference>
<dbReference type="Gene3D" id="3.40.50.2300">
    <property type="match status" value="1"/>
</dbReference>
<evidence type="ECO:0000313" key="18">
    <source>
        <dbReference type="EMBL" id="ACR72077.1"/>
    </source>
</evidence>
<gene>
    <name evidence="18" type="ordered locus">EUBELI_01077</name>
</gene>
<keyword evidence="8 14" id="KW-0902">Two-component regulatory system</keyword>
<dbReference type="InterPro" id="IPR036388">
    <property type="entry name" value="WH-like_DNA-bd_sf"/>
</dbReference>
<evidence type="ECO:0000256" key="1">
    <source>
        <dbReference type="ARBA" id="ARBA00004496"/>
    </source>
</evidence>
<proteinExistence type="predicted"/>
<dbReference type="EMBL" id="CP001104">
    <property type="protein sequence ID" value="ACR72077.1"/>
    <property type="molecule type" value="Genomic_DNA"/>
</dbReference>
<dbReference type="GO" id="GO:0051606">
    <property type="term" value="P:detection of stimulus"/>
    <property type="evidence" value="ECO:0007669"/>
    <property type="project" value="UniProtKB-UniRule"/>
</dbReference>
<evidence type="ECO:0000256" key="5">
    <source>
        <dbReference type="ARBA" id="ARBA00022553"/>
    </source>
</evidence>
<evidence type="ECO:0000256" key="11">
    <source>
        <dbReference type="ARBA" id="ARBA00023159"/>
    </source>
</evidence>
<dbReference type="Proteomes" id="UP000001476">
    <property type="component" value="Chromosome"/>
</dbReference>
<dbReference type="HOGENOM" id="CLU_072509_0_0_9"/>
<dbReference type="KEGG" id="eel:EUBELI_01077"/>
<dbReference type="Pfam" id="PF00072">
    <property type="entry name" value="Response_reg"/>
    <property type="match status" value="1"/>
</dbReference>
<dbReference type="InterPro" id="IPR001789">
    <property type="entry name" value="Sig_transdc_resp-reg_receiver"/>
</dbReference>
<dbReference type="PANTHER" id="PTHR48111:SF1">
    <property type="entry name" value="TWO-COMPONENT RESPONSE REGULATOR ORR33"/>
    <property type="match status" value="1"/>
</dbReference>
<dbReference type="GO" id="GO:0000156">
    <property type="term" value="F:phosphorelay response regulator activity"/>
    <property type="evidence" value="ECO:0007669"/>
    <property type="project" value="TreeGrafter"/>
</dbReference>
<evidence type="ECO:0000256" key="2">
    <source>
        <dbReference type="ARBA" id="ARBA00018672"/>
    </source>
</evidence>
<dbReference type="Gene3D" id="1.10.10.10">
    <property type="entry name" value="Winged helix-like DNA-binding domain superfamily/Winged helix DNA-binding domain"/>
    <property type="match status" value="1"/>
</dbReference>
<keyword evidence="11 14" id="KW-0010">Activator</keyword>
<evidence type="ECO:0000256" key="14">
    <source>
        <dbReference type="PIRNR" id="PIRNR002937"/>
    </source>
</evidence>
<dbReference type="InterPro" id="IPR039420">
    <property type="entry name" value="WalR-like"/>
</dbReference>
<dbReference type="GO" id="GO:0042173">
    <property type="term" value="P:regulation of sporulation resulting in formation of a cellular spore"/>
    <property type="evidence" value="ECO:0007669"/>
    <property type="project" value="InterPro"/>
</dbReference>
<protein>
    <recommendedName>
        <fullName evidence="2 14">Stage 0 sporulation protein A homolog</fullName>
    </recommendedName>
</protein>
<dbReference type="NCBIfam" id="TIGR02875">
    <property type="entry name" value="spore_0_A"/>
    <property type="match status" value="1"/>
</dbReference>
<sequence>MCRILSNAAISCDKKCLRTAAVKTILVVVKLRCVGIINFHNMKGLGSMERTKIAIADDNQNILEALKNVIDEEEDMTVVGIADNGADTVKIIHESNPDVVLLDLIMPGIDGITVMEKVREDKSINSKPDFIVISAVGRDSVTEDAFNMGAAYYIMKPFDNEVLVNRIRYIRNQHNKTNVKSIPKEPVSITDRNLETDITNIIHDIGIPAHIKGYQYLRDSITLSVKNAEVINSVTKVLYPTIARKYETTSSRVERAIRHAIEVAWNRGNTDTLNDLFGYTINCGKGKPTNSEFIALISDKIRIQYNIK</sequence>
<dbReference type="GO" id="GO:0005509">
    <property type="term" value="F:calcium ion binding"/>
    <property type="evidence" value="ECO:0007669"/>
    <property type="project" value="UniProtKB-UniRule"/>
</dbReference>
<evidence type="ECO:0000259" key="17">
    <source>
        <dbReference type="PROSITE" id="PS50110"/>
    </source>
</evidence>
<feature type="domain" description="Response regulatory" evidence="17">
    <location>
        <begin position="52"/>
        <end position="171"/>
    </location>
</feature>
<dbReference type="SMART" id="SM00448">
    <property type="entry name" value="REC"/>
    <property type="match status" value="1"/>
</dbReference>
<evidence type="ECO:0000256" key="7">
    <source>
        <dbReference type="ARBA" id="ARBA00022969"/>
    </source>
</evidence>
<dbReference type="PIRSF" id="PIRSF002937">
    <property type="entry name" value="Res_reg_Spo0A"/>
    <property type="match status" value="1"/>
</dbReference>
<keyword evidence="5 16" id="KW-0597">Phosphoprotein</keyword>
<dbReference type="PANTHER" id="PTHR48111">
    <property type="entry name" value="REGULATOR OF RPOS"/>
    <property type="match status" value="1"/>
</dbReference>
<keyword evidence="3 14" id="KW-0963">Cytoplasm</keyword>
<dbReference type="GO" id="GO:0000976">
    <property type="term" value="F:transcription cis-regulatory region binding"/>
    <property type="evidence" value="ECO:0007669"/>
    <property type="project" value="TreeGrafter"/>
</dbReference>
<dbReference type="GO" id="GO:0030435">
    <property type="term" value="P:sporulation resulting in formation of a cellular spore"/>
    <property type="evidence" value="ECO:0007669"/>
    <property type="project" value="UniProtKB-UniRule"/>
</dbReference>
<keyword evidence="9 14" id="KW-0805">Transcription regulation</keyword>
<feature type="binding site" evidence="15">
    <location>
        <position position="57"/>
    </location>
    <ligand>
        <name>Ca(2+)</name>
        <dbReference type="ChEBI" id="CHEBI:29108"/>
    </ligand>
</feature>
<evidence type="ECO:0000256" key="6">
    <source>
        <dbReference type="ARBA" id="ARBA00022837"/>
    </source>
</evidence>
<dbReference type="eggNOG" id="COG2201">
    <property type="taxonomic scope" value="Bacteria"/>
</dbReference>
<evidence type="ECO:0000256" key="12">
    <source>
        <dbReference type="ARBA" id="ARBA00023163"/>
    </source>
</evidence>
<reference evidence="18 19" key="1">
    <citation type="journal article" date="2009" name="Proc. Natl. Acad. Sci. U.S.A.">
        <title>Characterizing a model human gut microbiota composed of members of its two dominant bacterial phyla.</title>
        <authorList>
            <person name="Mahowald M.A."/>
            <person name="Rey F.E."/>
            <person name="Seedorf H."/>
            <person name="Turnbaugh P.J."/>
            <person name="Fulton R.S."/>
            <person name="Wollam A."/>
            <person name="Shah N."/>
            <person name="Wang C."/>
            <person name="Magrini V."/>
            <person name="Wilson R.K."/>
            <person name="Cantarel B.L."/>
            <person name="Coutinho P.M."/>
            <person name="Henrissat B."/>
            <person name="Crock L.W."/>
            <person name="Russell A."/>
            <person name="Verberkmoes N.C."/>
            <person name="Hettich R.L."/>
            <person name="Gordon J.I."/>
        </authorList>
    </citation>
    <scope>NUCLEOTIDE SEQUENCE [LARGE SCALE GENOMIC DNA]</scope>
    <source>
        <strain evidence="19">ATCC 27750 / DSM 3376 / VPI C15-48 / C15-B4</strain>
    </source>
</reference>
<comment type="cofactor">
    <cofactor evidence="14 15">
        <name>Ca(2+)</name>
        <dbReference type="ChEBI" id="CHEBI:29108"/>
    </cofactor>
    <text evidence="14 15">Binds 1 Ca(2+) ion per subunit.</text>
</comment>
<comment type="function">
    <text evidence="13 14">May play the central regulatory role in sporulation. It may be an element of the effector pathway responsible for the activation of sporulation genes in response to nutritional stress. Spo0A may act in concert with spo0H (a sigma factor) to control the expression of some genes that are critical to the sporulation process.</text>
</comment>
<keyword evidence="7 14" id="KW-0749">Sporulation</keyword>
<evidence type="ECO:0000256" key="16">
    <source>
        <dbReference type="PROSITE-ProRule" id="PRU00169"/>
    </source>
</evidence>
<dbReference type="InterPro" id="IPR012052">
    <property type="entry name" value="Spore_0_A"/>
</dbReference>
<keyword evidence="4 14" id="KW-0678">Repressor</keyword>
<evidence type="ECO:0000256" key="9">
    <source>
        <dbReference type="ARBA" id="ARBA00023015"/>
    </source>
</evidence>
<keyword evidence="14 15" id="KW-0479">Metal-binding</keyword>
<dbReference type="AlphaFoldDB" id="C4Z0G4"/>
<dbReference type="InterPro" id="IPR011006">
    <property type="entry name" value="CheY-like_superfamily"/>
</dbReference>
<dbReference type="Pfam" id="PF08769">
    <property type="entry name" value="Spo0A_C"/>
    <property type="match status" value="1"/>
</dbReference>
<dbReference type="InterPro" id="IPR016032">
    <property type="entry name" value="Sig_transdc_resp-reg_C-effctor"/>
</dbReference>